<sequence length="311" mass="35115">MNLEGRHLIDPHDFSVTELTELLDLGLRMYENPAIFADACRGKILGTLFYEPSTRTRLSFESAMLRLGGRVLGFSDAATSSASKGESLADTIRVLDDYADVLVMRHPREGAPRLAAEYSTAPVINGGDGGHQHPTQTLTDLLTLKKYLGKIENLKVAFCGDLLFGRTVHSLIKTLSRFPGMEFFLISPPELRIPSHLKEELLEEYEVKVTETSQLEDCITEIDLLYMTRIQKERFFNEEEYVKLKDSFILSREKLAPAKDSLLVLHPLPRVNEIQYDVDEDPRAKYFDQAKMGIYVRMALICAVLGVKLPC</sequence>
<dbReference type="GO" id="GO:0004070">
    <property type="term" value="F:aspartate carbamoyltransferase activity"/>
    <property type="evidence" value="ECO:0007669"/>
    <property type="project" value="UniProtKB-UniRule"/>
</dbReference>
<feature type="domain" description="Aspartate/ornithine carbamoyltransferase Asp/Orn-binding" evidence="8">
    <location>
        <begin position="153"/>
        <end position="303"/>
    </location>
</feature>
<dbReference type="UniPathway" id="UPA00070">
    <property type="reaction ID" value="UER00116"/>
</dbReference>
<feature type="binding site" evidence="7">
    <location>
        <position position="105"/>
    </location>
    <ligand>
        <name>carbamoyl phosphate</name>
        <dbReference type="ChEBI" id="CHEBI:58228"/>
    </ligand>
</feature>
<protein>
    <recommendedName>
        <fullName evidence="7">Aspartate carbamoyltransferase</fullName>
        <ecNumber evidence="7">2.1.3.2</ecNumber>
    </recommendedName>
    <alternativeName>
        <fullName evidence="7">Aspartate transcarbamylase</fullName>
        <shortName evidence="7">ATCase</shortName>
    </alternativeName>
</protein>
<proteinExistence type="inferred from homology"/>
<feature type="binding site" evidence="7">
    <location>
        <position position="84"/>
    </location>
    <ligand>
        <name>L-aspartate</name>
        <dbReference type="ChEBI" id="CHEBI:29991"/>
    </ligand>
</feature>
<dbReference type="GO" id="GO:0016597">
    <property type="term" value="F:amino acid binding"/>
    <property type="evidence" value="ECO:0007669"/>
    <property type="project" value="InterPro"/>
</dbReference>
<evidence type="ECO:0000256" key="2">
    <source>
        <dbReference type="ARBA" id="ARBA00008896"/>
    </source>
</evidence>
<comment type="catalytic activity">
    <reaction evidence="6 7">
        <text>carbamoyl phosphate + L-aspartate = N-carbamoyl-L-aspartate + phosphate + H(+)</text>
        <dbReference type="Rhea" id="RHEA:20013"/>
        <dbReference type="ChEBI" id="CHEBI:15378"/>
        <dbReference type="ChEBI" id="CHEBI:29991"/>
        <dbReference type="ChEBI" id="CHEBI:32814"/>
        <dbReference type="ChEBI" id="CHEBI:43474"/>
        <dbReference type="ChEBI" id="CHEBI:58228"/>
        <dbReference type="EC" id="2.1.3.2"/>
    </reaction>
</comment>
<dbReference type="HAMAP" id="MF_00001">
    <property type="entry name" value="Asp_carb_tr"/>
    <property type="match status" value="1"/>
</dbReference>
<keyword evidence="11" id="KW-1185">Reference proteome</keyword>
<dbReference type="InterPro" id="IPR006132">
    <property type="entry name" value="Asp/Orn_carbamoyltranf_P-bd"/>
</dbReference>
<dbReference type="PRINTS" id="PR00101">
    <property type="entry name" value="ATCASE"/>
</dbReference>
<reference evidence="11" key="1">
    <citation type="submission" date="2016-10" db="EMBL/GenBank/DDBJ databases">
        <authorList>
            <person name="Varghese N."/>
            <person name="Submissions S."/>
        </authorList>
    </citation>
    <scope>NUCLEOTIDE SEQUENCE [LARGE SCALE GENOMIC DNA]</scope>
    <source>
        <strain evidence="11">Z-7934</strain>
    </source>
</reference>
<evidence type="ECO:0000256" key="6">
    <source>
        <dbReference type="ARBA" id="ARBA00048859"/>
    </source>
</evidence>
<dbReference type="STRING" id="69895.SAMN05192551_10547"/>
<organism evidence="10 11">
    <name type="scientific">Tindallia magadiensis</name>
    <dbReference type="NCBI Taxonomy" id="69895"/>
    <lineage>
        <taxon>Bacteria</taxon>
        <taxon>Bacillati</taxon>
        <taxon>Bacillota</taxon>
        <taxon>Clostridia</taxon>
        <taxon>Peptostreptococcales</taxon>
        <taxon>Tindalliaceae</taxon>
        <taxon>Tindallia</taxon>
    </lineage>
</organism>
<dbReference type="AlphaFoldDB" id="A0A1I3EKI3"/>
<feature type="binding site" evidence="7">
    <location>
        <position position="229"/>
    </location>
    <ligand>
        <name>L-aspartate</name>
        <dbReference type="ChEBI" id="CHEBI:29991"/>
    </ligand>
</feature>
<evidence type="ECO:0000256" key="4">
    <source>
        <dbReference type="ARBA" id="ARBA00022975"/>
    </source>
</evidence>
<dbReference type="Pfam" id="PF02729">
    <property type="entry name" value="OTCace_N"/>
    <property type="match status" value="1"/>
</dbReference>
<comment type="pathway">
    <text evidence="1 7">Pyrimidine metabolism; UMP biosynthesis via de novo pathway; (S)-dihydroorotate from bicarbonate: step 2/3.</text>
</comment>
<dbReference type="EMBL" id="FOQA01000005">
    <property type="protein sequence ID" value="SFH99486.1"/>
    <property type="molecule type" value="Genomic_DNA"/>
</dbReference>
<evidence type="ECO:0000256" key="1">
    <source>
        <dbReference type="ARBA" id="ARBA00004852"/>
    </source>
</evidence>
<dbReference type="OrthoDB" id="9774690at2"/>
<dbReference type="GO" id="GO:0006520">
    <property type="term" value="P:amino acid metabolic process"/>
    <property type="evidence" value="ECO:0007669"/>
    <property type="project" value="InterPro"/>
</dbReference>
<evidence type="ECO:0000256" key="5">
    <source>
        <dbReference type="ARBA" id="ARBA00043884"/>
    </source>
</evidence>
<dbReference type="GO" id="GO:0006207">
    <property type="term" value="P:'de novo' pyrimidine nucleobase biosynthetic process"/>
    <property type="evidence" value="ECO:0007669"/>
    <property type="project" value="InterPro"/>
</dbReference>
<name>A0A1I3EKI3_9FIRM</name>
<dbReference type="NCBIfam" id="NF002032">
    <property type="entry name" value="PRK00856.1"/>
    <property type="match status" value="1"/>
</dbReference>
<comment type="similarity">
    <text evidence="2 7">Belongs to the aspartate/ornithine carbamoyltransferase superfamily. ATCase family.</text>
</comment>
<accession>A0A1I3EKI3</accession>
<dbReference type="EC" id="2.1.3.2" evidence="7"/>
<dbReference type="Pfam" id="PF00185">
    <property type="entry name" value="OTCace"/>
    <property type="match status" value="1"/>
</dbReference>
<dbReference type="SUPFAM" id="SSF53671">
    <property type="entry name" value="Aspartate/ornithine carbamoyltransferase"/>
    <property type="match status" value="1"/>
</dbReference>
<evidence type="ECO:0000259" key="9">
    <source>
        <dbReference type="Pfam" id="PF02729"/>
    </source>
</evidence>
<dbReference type="NCBIfam" id="TIGR00670">
    <property type="entry name" value="asp_carb_tr"/>
    <property type="match status" value="1"/>
</dbReference>
<feature type="binding site" evidence="7">
    <location>
        <position position="133"/>
    </location>
    <ligand>
        <name>carbamoyl phosphate</name>
        <dbReference type="ChEBI" id="CHEBI:58228"/>
    </ligand>
</feature>
<feature type="binding site" evidence="7">
    <location>
        <position position="56"/>
    </location>
    <ligand>
        <name>carbamoyl phosphate</name>
        <dbReference type="ChEBI" id="CHEBI:58228"/>
    </ligand>
</feature>
<feature type="binding site" evidence="7">
    <location>
        <position position="55"/>
    </location>
    <ligand>
        <name>carbamoyl phosphate</name>
        <dbReference type="ChEBI" id="CHEBI:58228"/>
    </ligand>
</feature>
<feature type="binding site" evidence="7">
    <location>
        <position position="166"/>
    </location>
    <ligand>
        <name>L-aspartate</name>
        <dbReference type="ChEBI" id="CHEBI:29991"/>
    </ligand>
</feature>
<dbReference type="InterPro" id="IPR006131">
    <property type="entry name" value="Asp_carbamoyltransf_Asp/Orn-bd"/>
</dbReference>
<feature type="domain" description="Aspartate/ornithine carbamoyltransferase carbamoyl-P binding" evidence="9">
    <location>
        <begin position="6"/>
        <end position="145"/>
    </location>
</feature>
<keyword evidence="4 7" id="KW-0665">Pyrimidine biosynthesis</keyword>
<comment type="function">
    <text evidence="5 7">Catalyzes the condensation of carbamoyl phosphate and aspartate to form carbamoyl aspartate and inorganic phosphate, the committed step in the de novo pyrimidine nucleotide biosynthesis pathway.</text>
</comment>
<dbReference type="PANTHER" id="PTHR45753">
    <property type="entry name" value="ORNITHINE CARBAMOYLTRANSFERASE, MITOCHONDRIAL"/>
    <property type="match status" value="1"/>
</dbReference>
<evidence type="ECO:0000313" key="11">
    <source>
        <dbReference type="Proteomes" id="UP000199287"/>
    </source>
</evidence>
<comment type="subunit">
    <text evidence="7">Heterododecamer (2C3:3R2) of six catalytic PyrB chains organized as two trimers (C3), and six regulatory PyrI chains organized as three dimers (R2).</text>
</comment>
<feature type="binding site" evidence="7">
    <location>
        <position position="268"/>
    </location>
    <ligand>
        <name>carbamoyl phosphate</name>
        <dbReference type="ChEBI" id="CHEBI:58228"/>
    </ligand>
</feature>
<evidence type="ECO:0000313" key="10">
    <source>
        <dbReference type="EMBL" id="SFH99486.1"/>
    </source>
</evidence>
<dbReference type="PRINTS" id="PR00100">
    <property type="entry name" value="AOTCASE"/>
</dbReference>
<dbReference type="RefSeq" id="WP_093371930.1">
    <property type="nucleotide sequence ID" value="NZ_FOQA01000005.1"/>
</dbReference>
<evidence type="ECO:0000259" key="8">
    <source>
        <dbReference type="Pfam" id="PF00185"/>
    </source>
</evidence>
<evidence type="ECO:0000256" key="7">
    <source>
        <dbReference type="HAMAP-Rule" id="MF_00001"/>
    </source>
</evidence>
<dbReference type="InterPro" id="IPR006130">
    <property type="entry name" value="Asp/Orn_carbamoylTrfase"/>
</dbReference>
<dbReference type="FunFam" id="3.40.50.1370:FF:000002">
    <property type="entry name" value="Aspartate carbamoyltransferase 2"/>
    <property type="match status" value="1"/>
</dbReference>
<evidence type="ECO:0000256" key="3">
    <source>
        <dbReference type="ARBA" id="ARBA00022679"/>
    </source>
</evidence>
<dbReference type="GO" id="GO:0044205">
    <property type="term" value="P:'de novo' UMP biosynthetic process"/>
    <property type="evidence" value="ECO:0007669"/>
    <property type="project" value="UniProtKB-UniRule"/>
</dbReference>
<dbReference type="InterPro" id="IPR002082">
    <property type="entry name" value="Asp_carbamoyltransf"/>
</dbReference>
<feature type="binding site" evidence="7">
    <location>
        <position position="269"/>
    </location>
    <ligand>
        <name>carbamoyl phosphate</name>
        <dbReference type="ChEBI" id="CHEBI:58228"/>
    </ligand>
</feature>
<keyword evidence="3 7" id="KW-0808">Transferase</keyword>
<dbReference type="PANTHER" id="PTHR45753:SF6">
    <property type="entry name" value="ASPARTATE CARBAMOYLTRANSFERASE"/>
    <property type="match status" value="1"/>
</dbReference>
<dbReference type="Proteomes" id="UP000199287">
    <property type="component" value="Unassembled WGS sequence"/>
</dbReference>
<gene>
    <name evidence="7" type="primary">pyrB</name>
    <name evidence="10" type="ORF">SAMN05192551_10547</name>
</gene>
<feature type="binding site" evidence="7">
    <location>
        <position position="136"/>
    </location>
    <ligand>
        <name>carbamoyl phosphate</name>
        <dbReference type="ChEBI" id="CHEBI:58228"/>
    </ligand>
</feature>
<dbReference type="PROSITE" id="PS00097">
    <property type="entry name" value="CARBAMOYLTRANSFERASE"/>
    <property type="match status" value="1"/>
</dbReference>
<dbReference type="InterPro" id="IPR036901">
    <property type="entry name" value="Asp/Orn_carbamoylTrfase_sf"/>
</dbReference>
<dbReference type="Gene3D" id="3.40.50.1370">
    <property type="entry name" value="Aspartate/ornithine carbamoyltransferase"/>
    <property type="match status" value="2"/>
</dbReference>